<accession>A0A1S2LUT3</accession>
<organism evidence="1 2">
    <name type="scientific">Anaerobacillus alkalilacustris</name>
    <dbReference type="NCBI Taxonomy" id="393763"/>
    <lineage>
        <taxon>Bacteria</taxon>
        <taxon>Bacillati</taxon>
        <taxon>Bacillota</taxon>
        <taxon>Bacilli</taxon>
        <taxon>Bacillales</taxon>
        <taxon>Bacillaceae</taxon>
        <taxon>Anaerobacillus</taxon>
    </lineage>
</organism>
<protein>
    <submittedName>
        <fullName evidence="1">Uncharacterized protein</fullName>
    </submittedName>
</protein>
<reference evidence="1 2" key="1">
    <citation type="submission" date="2016-10" db="EMBL/GenBank/DDBJ databases">
        <title>Draft genome sequences of four alkaliphilic bacteria belonging to the Anaerobacillus genus.</title>
        <authorList>
            <person name="Bassil N.M."/>
            <person name="Lloyd J.R."/>
        </authorList>
    </citation>
    <scope>NUCLEOTIDE SEQUENCE [LARGE SCALE GENOMIC DNA]</scope>
    <source>
        <strain evidence="1 2">DSM 18345</strain>
    </source>
</reference>
<dbReference type="OrthoDB" id="340819at2"/>
<evidence type="ECO:0000313" key="1">
    <source>
        <dbReference type="EMBL" id="OIJ15417.1"/>
    </source>
</evidence>
<dbReference type="RefSeq" id="WP_071308819.1">
    <property type="nucleotide sequence ID" value="NZ_MLQR01000012.1"/>
</dbReference>
<keyword evidence="2" id="KW-1185">Reference proteome</keyword>
<comment type="caution">
    <text evidence="1">The sequence shown here is derived from an EMBL/GenBank/DDBJ whole genome shotgun (WGS) entry which is preliminary data.</text>
</comment>
<proteinExistence type="predicted"/>
<gene>
    <name evidence="1" type="ORF">BKP37_06480</name>
</gene>
<sequence>MFLEYNKEEDSWEGYYEVNSHEENGTWTFQVITVEDHAGNRQFIYERDFDDVGARDFEIINEVEDVTQTGSHSVLSLK</sequence>
<dbReference type="Proteomes" id="UP000179524">
    <property type="component" value="Unassembled WGS sequence"/>
</dbReference>
<dbReference type="AlphaFoldDB" id="A0A1S2LUT3"/>
<dbReference type="EMBL" id="MLQR01000012">
    <property type="protein sequence ID" value="OIJ15417.1"/>
    <property type="molecule type" value="Genomic_DNA"/>
</dbReference>
<name>A0A1S2LUT3_9BACI</name>
<evidence type="ECO:0000313" key="2">
    <source>
        <dbReference type="Proteomes" id="UP000179524"/>
    </source>
</evidence>